<dbReference type="PANTHER" id="PTHR32305:SF15">
    <property type="entry name" value="PROTEIN RHSA-RELATED"/>
    <property type="match status" value="1"/>
</dbReference>
<keyword evidence="3" id="KW-0964">Secreted</keyword>
<comment type="similarity">
    <text evidence="2">Belongs to the VgrG protein family.</text>
</comment>
<accession>A0ABM9Y863</accession>
<evidence type="ECO:0000259" key="5">
    <source>
        <dbReference type="Pfam" id="PF22178"/>
    </source>
</evidence>
<dbReference type="NCBIfam" id="TIGR03361">
    <property type="entry name" value="VI_Rhs_Vgr"/>
    <property type="match status" value="1"/>
</dbReference>
<evidence type="ECO:0000256" key="3">
    <source>
        <dbReference type="ARBA" id="ARBA00022525"/>
    </source>
</evidence>
<feature type="non-terminal residue" evidence="6">
    <location>
        <position position="676"/>
    </location>
</feature>
<evidence type="ECO:0000313" key="7">
    <source>
        <dbReference type="Proteomes" id="UP000003027"/>
    </source>
</evidence>
<dbReference type="Gene3D" id="2.30.110.50">
    <property type="match status" value="1"/>
</dbReference>
<dbReference type="InterPro" id="IPR054030">
    <property type="entry name" value="Gp5_Vgr_C"/>
</dbReference>
<dbReference type="Gene3D" id="4.10.220.110">
    <property type="match status" value="1"/>
</dbReference>
<keyword evidence="7" id="KW-1185">Reference proteome</keyword>
<dbReference type="Gene3D" id="2.40.50.230">
    <property type="entry name" value="Gp5 N-terminal domain"/>
    <property type="match status" value="1"/>
</dbReference>
<dbReference type="Pfam" id="PF22178">
    <property type="entry name" value="Gp5_trimer_C"/>
    <property type="match status" value="1"/>
</dbReference>
<dbReference type="InterPro" id="IPR006531">
    <property type="entry name" value="Gp5/Vgr_OB"/>
</dbReference>
<protein>
    <submittedName>
        <fullName evidence="6">Type VI secretion system Vgr family protein</fullName>
    </submittedName>
</protein>
<evidence type="ECO:0000256" key="2">
    <source>
        <dbReference type="ARBA" id="ARBA00005558"/>
    </source>
</evidence>
<evidence type="ECO:0000313" key="6">
    <source>
        <dbReference type="EMBL" id="EEQ10026.1"/>
    </source>
</evidence>
<feature type="domain" description="Gp5/Type VI secretion system Vgr protein OB-fold" evidence="4">
    <location>
        <begin position="392"/>
        <end position="459"/>
    </location>
</feature>
<gene>
    <name evidence="6" type="ORF">ymoll0001_28580</name>
</gene>
<feature type="domain" description="Gp5/Type VI secretion system Vgr C-terminal trimerisation" evidence="5">
    <location>
        <begin position="476"/>
        <end position="587"/>
    </location>
</feature>
<dbReference type="InterPro" id="IPR050708">
    <property type="entry name" value="T6SS_VgrG/RHS"/>
</dbReference>
<comment type="subcellular location">
    <subcellularLocation>
        <location evidence="1">Secreted</location>
    </subcellularLocation>
</comment>
<dbReference type="InterPro" id="IPR017847">
    <property type="entry name" value="T6SS_RhsGE_Vgr_subset"/>
</dbReference>
<dbReference type="NCBIfam" id="TIGR01646">
    <property type="entry name" value="vgr_GE"/>
    <property type="match status" value="1"/>
</dbReference>
<proteinExistence type="inferred from homology"/>
<dbReference type="PANTHER" id="PTHR32305">
    <property type="match status" value="1"/>
</dbReference>
<dbReference type="SUPFAM" id="SSF69279">
    <property type="entry name" value="Phage tail proteins"/>
    <property type="match status" value="2"/>
</dbReference>
<dbReference type="EMBL" id="AALD02000026">
    <property type="protein sequence ID" value="EEQ10026.1"/>
    <property type="molecule type" value="Genomic_DNA"/>
</dbReference>
<comment type="caution">
    <text evidence="6">The sequence shown here is derived from an EMBL/GenBank/DDBJ whole genome shotgun (WGS) entry which is preliminary data.</text>
</comment>
<reference evidence="6" key="1">
    <citation type="submission" date="2008-12" db="EMBL/GenBank/DDBJ databases">
        <title>Annotation of the Yersinia mollaretii ATCC 43969 genome.</title>
        <authorList>
            <person name="Read T.D."/>
            <person name="Akmal A."/>
            <person name="Bishop-Lilly K."/>
            <person name="Chen P.E."/>
            <person name="Cook C."/>
            <person name="Kiley M.P."/>
            <person name="Lentz S."/>
            <person name="Mateczun A."/>
            <person name="Nagarajan N."/>
            <person name="Nolan N."/>
            <person name="Osborne B.I."/>
            <person name="Pop M."/>
            <person name="Sozhamannan S."/>
            <person name="Stewart A.C."/>
            <person name="Sulakvelidze A."/>
            <person name="Thomason B."/>
            <person name="Willner K."/>
            <person name="Zwick M.E."/>
        </authorList>
    </citation>
    <scope>NUCLEOTIDE SEQUENCE [LARGE SCALE GENOMIC DNA]</scope>
    <source>
        <strain evidence="6">ATCC 43969</strain>
    </source>
</reference>
<dbReference type="InterPro" id="IPR037026">
    <property type="entry name" value="Vgr_OB-fold_dom_sf"/>
</dbReference>
<sequence>MPYLLGEPALVLSKLEGEEAFSTLYSYTITAKTPANPSIPWQTASNVDLKALIGKEMTIEMELDGNGLDYVKGVGKGTREISGLVEKARFIGRDANQAMFEIVLRPWFYLTNLTSDFKIFQKKNVVDIIDEVLADYNFPFEKRLATTYPLLDFQVQYGETDFNFLQRLMEEWGIYWFFEHDDHKQKLILVDHVGAHKRYFSEAYHIIEYLSDEPKAGEEYITQFQTQETLTTGRWVYNDYDFTKSRADILTMDSKPRKTSFNELEIYHWPGDYEQPDIGEHLSRVRIEERGALGSRAEGSGEVRGIVCGANFELQGFPVNKANREYMVISSRLSVSEVAQLSHGDEFRYETTFLVQPTTKIYRHPQLTPKPKTSGPQNAIVVGPPGEEVWTDEYGRVKVRFVWDRYGKNTESDSCWLRVSQAWAGNSFGGIYIPRIGQEVLVDCINGDPDRPLVSGSLYNNVTRPPWDLPANATQSGLVSRTIGGGLTNYNGVRFEDKPGQEQYWEQAERNMARLTKNDETQIVGANADLTIGANRSIIVGANSSSTILGAAVKNIASTSSLQVGAARDVVVGATHSLSVALANSTTVGLANTTTVGAANMTTVGGANGTNVGGLNATNVGGANLTNVGGYNALSVGGAHQVAAGGAASLVAGGAIAIGAGGELVLSASVIKIIGS</sequence>
<dbReference type="SUPFAM" id="SSF69255">
    <property type="entry name" value="gp5 N-terminal domain-like"/>
    <property type="match status" value="1"/>
</dbReference>
<dbReference type="Gene3D" id="3.55.50.10">
    <property type="entry name" value="Baseplate protein-like domains"/>
    <property type="match status" value="1"/>
</dbReference>
<dbReference type="SUPFAM" id="SSF69349">
    <property type="entry name" value="Phage fibre proteins"/>
    <property type="match status" value="2"/>
</dbReference>
<name>A0ABM9Y863_YERMW</name>
<dbReference type="InterPro" id="IPR006533">
    <property type="entry name" value="T6SS_Vgr_RhsGE"/>
</dbReference>
<evidence type="ECO:0000256" key="1">
    <source>
        <dbReference type="ARBA" id="ARBA00004613"/>
    </source>
</evidence>
<organism evidence="6 7">
    <name type="scientific">Yersinia mollaretii (strain ATCC 43969 / DSM 18520 / CIP 103324 / CNY 7263 / WAIP 204)</name>
    <dbReference type="NCBI Taxonomy" id="349967"/>
    <lineage>
        <taxon>Bacteria</taxon>
        <taxon>Pseudomonadati</taxon>
        <taxon>Pseudomonadota</taxon>
        <taxon>Gammaproteobacteria</taxon>
        <taxon>Enterobacterales</taxon>
        <taxon>Yersiniaceae</taxon>
        <taxon>Yersinia</taxon>
    </lineage>
</organism>
<dbReference type="Proteomes" id="UP000003027">
    <property type="component" value="Unassembled WGS sequence"/>
</dbReference>
<dbReference type="Pfam" id="PF05954">
    <property type="entry name" value="Phage_GPD"/>
    <property type="match status" value="1"/>
</dbReference>
<evidence type="ECO:0000259" key="4">
    <source>
        <dbReference type="Pfam" id="PF04717"/>
    </source>
</evidence>
<dbReference type="Pfam" id="PF04717">
    <property type="entry name" value="Phage_base_V"/>
    <property type="match status" value="1"/>
</dbReference>